<name>A0A8I6RI02_CIMLE</name>
<dbReference type="InterPro" id="IPR042620">
    <property type="entry name" value="NSUN7"/>
</dbReference>
<dbReference type="EnsemblMetazoa" id="XM_014388174.2">
    <property type="protein sequence ID" value="XP_014243660.1"/>
    <property type="gene ID" value="LOC106663365"/>
</dbReference>
<dbReference type="GeneID" id="106663365"/>
<reference evidence="1" key="1">
    <citation type="submission" date="2022-01" db="UniProtKB">
        <authorList>
            <consortium name="EnsemblMetazoa"/>
        </authorList>
    </citation>
    <scope>IDENTIFICATION</scope>
</reference>
<dbReference type="PANTHER" id="PTHR14663">
    <property type="entry name" value="METHYLTRANSFERASE NSUN7-RELATED"/>
    <property type="match status" value="1"/>
</dbReference>
<keyword evidence="2" id="KW-1185">Reference proteome</keyword>
<evidence type="ECO:0000313" key="1">
    <source>
        <dbReference type="EnsemblMetazoa" id="XP_014243660.1"/>
    </source>
</evidence>
<dbReference type="OrthoDB" id="6817893at2759"/>
<organism evidence="1 2">
    <name type="scientific">Cimex lectularius</name>
    <name type="common">Bed bug</name>
    <name type="synonym">Acanthia lectularia</name>
    <dbReference type="NCBI Taxonomy" id="79782"/>
    <lineage>
        <taxon>Eukaryota</taxon>
        <taxon>Metazoa</taxon>
        <taxon>Ecdysozoa</taxon>
        <taxon>Arthropoda</taxon>
        <taxon>Hexapoda</taxon>
        <taxon>Insecta</taxon>
        <taxon>Pterygota</taxon>
        <taxon>Neoptera</taxon>
        <taxon>Paraneoptera</taxon>
        <taxon>Hemiptera</taxon>
        <taxon>Heteroptera</taxon>
        <taxon>Panheteroptera</taxon>
        <taxon>Cimicomorpha</taxon>
        <taxon>Cimicidae</taxon>
        <taxon>Cimex</taxon>
    </lineage>
</organism>
<dbReference type="InterPro" id="IPR029063">
    <property type="entry name" value="SAM-dependent_MTases_sf"/>
</dbReference>
<protein>
    <submittedName>
        <fullName evidence="1">Uncharacterized protein</fullName>
    </submittedName>
</protein>
<sequence>MFSTLMCRRSLAMEKEEVSLTDPGGLTAHLAHLGIVLPSNSTWRNDNYFRLVELHRRGGINLPTKYKHITSSGEQDEAQPTCVKQPKLESEINSDTALPITWTREDLIFTSQLLTLSEKNLVAHALIGKNQEQLRRVYTLAFDILRFKPILQEALEDIEFFKTYPQFGLYPWKVWVIVFDLYRRDFLLRDTMESSLEVLFNKENLSEIEFALWINKVQLAAAISRLRIKNRAHILEDMLPPHLQITHKISNGPVIGGWINTFKIEKSAFFKCLETELKDDSDQDPNDNFIKDHIVPRYIHCYNKNRENILNPDLVTKKHFIIQDKSLCLGAVMFLKVMEKLELCGSVAQTHIITPPSTAFFASMIANNPNIDQLLIFSTGQKKTEYEKYFHDIGAFNVSIFSEEFASISPENRVLHNVIAVMACPPSSNTSITNPVDVAISRGGDFTVMYALTEHYKNEKINENILNVQRNTLLKAMSMPQIQAVLYETQSRSLTENNEMVSDAVNEINQWAADKHYEENQGQHIENVNPQEAPETDESSEPQISEEIIVQVPLCDLYEVSCLPDICPDEGECLQLGSEGIYLALLKRKEVTRLDPTYMINMAEARGLFGRQGDSTNVKLTKKKAARAFSFSLKETKLRPKVEIDKLAAPTFESKHKDIKVDQKLLICERHYNHFNTEPSSPPLARVWWKTLLLHIKKYLHCKNKFPKLQLNRPIKVTKQVPVKLTFPTRITTIDFCTAMEYIE</sequence>
<dbReference type="KEGG" id="clec:106663365"/>
<dbReference type="RefSeq" id="XP_014243660.1">
    <property type="nucleotide sequence ID" value="XM_014388174.2"/>
</dbReference>
<proteinExistence type="predicted"/>
<evidence type="ECO:0000313" key="2">
    <source>
        <dbReference type="Proteomes" id="UP000494040"/>
    </source>
</evidence>
<dbReference type="PANTHER" id="PTHR14663:SF2">
    <property type="entry name" value="METHYLTRANSFERASE NSUN7-RELATED"/>
    <property type="match status" value="1"/>
</dbReference>
<dbReference type="Gene3D" id="3.40.50.150">
    <property type="entry name" value="Vaccinia Virus protein VP39"/>
    <property type="match status" value="1"/>
</dbReference>
<dbReference type="Proteomes" id="UP000494040">
    <property type="component" value="Unassembled WGS sequence"/>
</dbReference>
<accession>A0A8I6RI02</accession>
<dbReference type="AlphaFoldDB" id="A0A8I6RI02"/>